<organism evidence="2 3">
    <name type="scientific">Caerostris darwini</name>
    <dbReference type="NCBI Taxonomy" id="1538125"/>
    <lineage>
        <taxon>Eukaryota</taxon>
        <taxon>Metazoa</taxon>
        <taxon>Ecdysozoa</taxon>
        <taxon>Arthropoda</taxon>
        <taxon>Chelicerata</taxon>
        <taxon>Arachnida</taxon>
        <taxon>Araneae</taxon>
        <taxon>Araneomorphae</taxon>
        <taxon>Entelegynae</taxon>
        <taxon>Araneoidea</taxon>
        <taxon>Araneidae</taxon>
        <taxon>Caerostris</taxon>
    </lineage>
</organism>
<feature type="compositionally biased region" description="Low complexity" evidence="1">
    <location>
        <begin position="169"/>
        <end position="181"/>
    </location>
</feature>
<gene>
    <name evidence="2" type="primary">AVEN_229041_1</name>
    <name evidence="2" type="ORF">CDAR_426011</name>
</gene>
<feature type="region of interest" description="Disordered" evidence="1">
    <location>
        <begin position="686"/>
        <end position="709"/>
    </location>
</feature>
<reference evidence="2 3" key="1">
    <citation type="submission" date="2021-06" db="EMBL/GenBank/DDBJ databases">
        <title>Caerostris darwini draft genome.</title>
        <authorList>
            <person name="Kono N."/>
            <person name="Arakawa K."/>
        </authorList>
    </citation>
    <scope>NUCLEOTIDE SEQUENCE [LARGE SCALE GENOMIC DNA]</scope>
</reference>
<feature type="region of interest" description="Disordered" evidence="1">
    <location>
        <begin position="525"/>
        <end position="609"/>
    </location>
</feature>
<sequence length="1193" mass="128934">MNCTSGGLWKTTVFFPFGMPYQTGRRKKEKKKGDDLPKLKRQAASPLLDCATDNIDSQSTKRHCPDPCESFSNSVQQQQQVQHQAQQSQNPGLQSYSVQIVQQFASSSAPQTSHSQTIQTNSPVQCMNNGLLTASSSPLASTAGPSASPGCVASGSADSGNQLANPVPSTSGGITAASTSTNVECKPEPVVEYPQCSVNGTLPPLPELNNQLNSANNNVNTTTTSSTAATAGDRFSDSLANLGFPDDSGDAVFHPGLLQDLIDDVFTTTNPNDLMKGFNFVDNLGLKDSPEDEKDSLKPILGLNNKSLQDRPLSHFPDPSNNDNLFSMNPTQQNVFDFPSTEGNPSVASQTMPNNSNNVQSSFSSSRIGSYTATSPSMSGMANSGLGLDFKLTEPSPAAQTLKQMAEQHQNMQQKQQLGLGVSPRSPFGSETLSDALSNIRTNCLSRSPNSMNTLQNSPTGMYQPMGYPQQQQTYSAPSSSAVKQEIVTPNTPMYPPNMTQHISEMELHRRRQQAMQMQQNQMGNLAVPPFSHSPDQKRQYHGNRQLPMYNDPSPGHQPNDGGASASNSPVPHHSGQFLRSVSTPGVTPPPQGFVSSPSPSGGAMHPNQGLLMQHTATNQQQLQMAQSHLIINQDLKPVLSAQQQLQQHQQQLHMQQQMQARFYNSQSHLQHIPTSQTPLNFQYAGPTSSINSNINQRSSTTAQTNPIQRQQFYMTRPPPEYQASIEPNNTSISSLKSVLSQNAQMHNSINVCNDQSSRNMELRNFNASKSYSSMMPTTQILSESTCQSYSDIPSVSTAYPGATPISNTSNFSKPYQGMLPVSAAASKPFPNVITLDDSLESPNNKSYSDGILSNSTTSRPFAGLSQNSSAISMSKSLQDSISMSNASVLTGKSYPSNTSILNPLSVSLPKSFVDPSLNNMSTSKSYQRRMANSNLTASQPYAVSSGTLLGQSQMMPVTTVTSTYTSSRGRAGGKQVASKRSRQSGHYRQPKPPNVNVGPEGLNISQRPPVMNSEWRHTFAQQNQHFSNINTQLRMTLPRQPIQNFGQNVGNNYQSHHISSNLPASVNNSLMSNSSNSESILSRLSSIPEMNSGSTLQQSSQVVIAADNSMHCSSQLHMSTSIASPGESMNLSHQQVFSPGSSNGSSQNIVPDTLINLDFLDTIDCSTSDLLTFDENGSTTFSLLDDISMLDK</sequence>
<feature type="compositionally biased region" description="Basic residues" evidence="1">
    <location>
        <begin position="978"/>
        <end position="990"/>
    </location>
</feature>
<keyword evidence="3" id="KW-1185">Reference proteome</keyword>
<comment type="caution">
    <text evidence="2">The sequence shown here is derived from an EMBL/GenBank/DDBJ whole genome shotgun (WGS) entry which is preliminary data.</text>
</comment>
<evidence type="ECO:0000313" key="2">
    <source>
        <dbReference type="EMBL" id="GIY40042.1"/>
    </source>
</evidence>
<feature type="compositionally biased region" description="Low complexity" evidence="1">
    <location>
        <begin position="688"/>
        <end position="702"/>
    </location>
</feature>
<protein>
    <submittedName>
        <fullName evidence="2">Uncharacterized protein</fullName>
    </submittedName>
</protein>
<proteinExistence type="predicted"/>
<evidence type="ECO:0000313" key="3">
    <source>
        <dbReference type="Proteomes" id="UP001054837"/>
    </source>
</evidence>
<dbReference type="EMBL" id="BPLQ01008873">
    <property type="protein sequence ID" value="GIY40042.1"/>
    <property type="molecule type" value="Genomic_DNA"/>
</dbReference>
<feature type="compositionally biased region" description="Polar residues" evidence="1">
    <location>
        <begin position="156"/>
        <end position="168"/>
    </location>
</feature>
<feature type="region of interest" description="Disordered" evidence="1">
    <location>
        <begin position="964"/>
        <end position="1003"/>
    </location>
</feature>
<feature type="compositionally biased region" description="Low complexity" evidence="1">
    <location>
        <begin position="354"/>
        <end position="363"/>
    </location>
</feature>
<name>A0AAV4T3C1_9ARAC</name>
<feature type="region of interest" description="Disordered" evidence="1">
    <location>
        <begin position="137"/>
        <end position="183"/>
    </location>
</feature>
<evidence type="ECO:0000256" key="1">
    <source>
        <dbReference type="SAM" id="MobiDB-lite"/>
    </source>
</evidence>
<dbReference type="AlphaFoldDB" id="A0AAV4T3C1"/>
<feature type="compositionally biased region" description="Low complexity" evidence="1">
    <location>
        <begin position="137"/>
        <end position="150"/>
    </location>
</feature>
<dbReference type="Proteomes" id="UP001054837">
    <property type="component" value="Unassembled WGS sequence"/>
</dbReference>
<feature type="region of interest" description="Disordered" evidence="1">
    <location>
        <begin position="342"/>
        <end position="363"/>
    </location>
</feature>
<feature type="compositionally biased region" description="Polar residues" evidence="1">
    <location>
        <begin position="342"/>
        <end position="353"/>
    </location>
</feature>
<accession>A0AAV4T3C1</accession>